<feature type="compositionally biased region" description="Polar residues" evidence="1">
    <location>
        <begin position="1"/>
        <end position="14"/>
    </location>
</feature>
<dbReference type="CDD" id="cd18186">
    <property type="entry name" value="BTB_POZ_ZBTB_KLHL-like"/>
    <property type="match status" value="1"/>
</dbReference>
<evidence type="ECO:0000259" key="2">
    <source>
        <dbReference type="PROSITE" id="PS50097"/>
    </source>
</evidence>
<evidence type="ECO:0000313" key="4">
    <source>
        <dbReference type="Proteomes" id="UP000230002"/>
    </source>
</evidence>
<name>A0A2G8SU57_9APHY</name>
<reference evidence="3 4" key="1">
    <citation type="journal article" date="2015" name="Sci. Rep.">
        <title>Chromosome-level genome map provides insights into diverse defense mechanisms in the medicinal fungus Ganoderma sinense.</title>
        <authorList>
            <person name="Zhu Y."/>
            <person name="Xu J."/>
            <person name="Sun C."/>
            <person name="Zhou S."/>
            <person name="Xu H."/>
            <person name="Nelson D.R."/>
            <person name="Qian J."/>
            <person name="Song J."/>
            <person name="Luo H."/>
            <person name="Xiang L."/>
            <person name="Li Y."/>
            <person name="Xu Z."/>
            <person name="Ji A."/>
            <person name="Wang L."/>
            <person name="Lu S."/>
            <person name="Hayward A."/>
            <person name="Sun W."/>
            <person name="Li X."/>
            <person name="Schwartz D.C."/>
            <person name="Wang Y."/>
            <person name="Chen S."/>
        </authorList>
    </citation>
    <scope>NUCLEOTIDE SEQUENCE [LARGE SCALE GENOMIC DNA]</scope>
    <source>
        <strain evidence="3 4">ZZ0214-1</strain>
    </source>
</reference>
<feature type="compositionally biased region" description="Low complexity" evidence="1">
    <location>
        <begin position="324"/>
        <end position="343"/>
    </location>
</feature>
<feature type="region of interest" description="Disordered" evidence="1">
    <location>
        <begin position="1"/>
        <end position="89"/>
    </location>
</feature>
<dbReference type="STRING" id="1077348.A0A2G8SU57"/>
<dbReference type="AlphaFoldDB" id="A0A2G8SU57"/>
<dbReference type="InterPro" id="IPR000210">
    <property type="entry name" value="BTB/POZ_dom"/>
</dbReference>
<feature type="compositionally biased region" description="Pro residues" evidence="1">
    <location>
        <begin position="535"/>
        <end position="545"/>
    </location>
</feature>
<feature type="compositionally biased region" description="Low complexity" evidence="1">
    <location>
        <begin position="27"/>
        <end position="47"/>
    </location>
</feature>
<dbReference type="EMBL" id="AYKW01000001">
    <property type="protein sequence ID" value="PIL37309.1"/>
    <property type="molecule type" value="Genomic_DNA"/>
</dbReference>
<comment type="caution">
    <text evidence="3">The sequence shown here is derived from an EMBL/GenBank/DDBJ whole genome shotgun (WGS) entry which is preliminary data.</text>
</comment>
<dbReference type="Proteomes" id="UP000230002">
    <property type="component" value="Unassembled WGS sequence"/>
</dbReference>
<proteinExistence type="predicted"/>
<sequence>MSSPRPVSISNSPGRPSPLSRPHWPWSTYTHRSSSSSASIQSSTSTSALNAQTWDSRTTTAASSPNTVLLSTGPGGMPNRITASSSQGALMEDATTRQWNFHAFEWVVRDVTRLRDYIENPPLMAEGENAPEELDDEFDVLRESPELGDGKFKLEISKTTMSEPENPSTPVIRAQPPTLSLYITSLTVDFAHTDYELSASMFAAIKCQDDRIGERGARAEWAWEYWHNNWVFRQGSEVWECPLPPLSFLLENPRIRETDSFVICVQMHSPVGPFYPQQPSAYYVPRDLLEGLEASLDNPNTGDVQFVCLERTSQDHDPMHSLVSLAPSSPGSGSSSQTSSSPQTLARKRIIYAHSDILVKRSEYFATMLSSSFAENTSPLPPGDRKVYTIVVEEADFVTIYWLLKWVYANWTLFRKDDDPRQAVDGIGAGWSARDFCSPGVADEWGWKVFHKGGPPDSHSGTVSDARSVTSGASGRSTGENPREKPKELRVGAPSTTASGIRGGGSGNPSKSTSAQRSPTTPRRPSHGPSGGNPPTMPVPVPNPTSPSRGSKAVPVPLSPSTPHYPHSAHKQRTRSTASTADPHPHPTPAPQSASALSMYQIAHRYGMPGLATLALEHVVSTITPQSSFPVLLASSTWDELHSLIEDYVVEKWDEVSISDEFEQCCQEVASGEWGPEGGKTLMALFRRLRSPSAMGYARG</sequence>
<dbReference type="PANTHER" id="PTHR24413">
    <property type="entry name" value="SPECKLE-TYPE POZ PROTEIN"/>
    <property type="match status" value="1"/>
</dbReference>
<dbReference type="PROSITE" id="PS50097">
    <property type="entry name" value="BTB"/>
    <property type="match status" value="1"/>
</dbReference>
<organism evidence="3 4">
    <name type="scientific">Ganoderma sinense ZZ0214-1</name>
    <dbReference type="NCBI Taxonomy" id="1077348"/>
    <lineage>
        <taxon>Eukaryota</taxon>
        <taxon>Fungi</taxon>
        <taxon>Dikarya</taxon>
        <taxon>Basidiomycota</taxon>
        <taxon>Agaricomycotina</taxon>
        <taxon>Agaricomycetes</taxon>
        <taxon>Polyporales</taxon>
        <taxon>Polyporaceae</taxon>
        <taxon>Ganoderma</taxon>
    </lineage>
</organism>
<evidence type="ECO:0000313" key="3">
    <source>
        <dbReference type="EMBL" id="PIL37309.1"/>
    </source>
</evidence>
<feature type="region of interest" description="Disordered" evidence="1">
    <location>
        <begin position="448"/>
        <end position="595"/>
    </location>
</feature>
<dbReference type="InterPro" id="IPR011333">
    <property type="entry name" value="SKP1/BTB/POZ_sf"/>
</dbReference>
<protein>
    <recommendedName>
        <fullName evidence="2">BTB domain-containing protein</fullName>
    </recommendedName>
</protein>
<keyword evidence="4" id="KW-1185">Reference proteome</keyword>
<gene>
    <name evidence="3" type="ORF">GSI_01002</name>
</gene>
<evidence type="ECO:0000256" key="1">
    <source>
        <dbReference type="SAM" id="MobiDB-lite"/>
    </source>
</evidence>
<feature type="domain" description="BTB" evidence="2">
    <location>
        <begin position="340"/>
        <end position="416"/>
    </location>
</feature>
<feature type="compositionally biased region" description="Polar residues" evidence="1">
    <location>
        <begin position="459"/>
        <end position="480"/>
    </location>
</feature>
<dbReference type="SUPFAM" id="SSF54695">
    <property type="entry name" value="POZ domain"/>
    <property type="match status" value="1"/>
</dbReference>
<feature type="compositionally biased region" description="Polar residues" evidence="1">
    <location>
        <begin position="48"/>
        <end position="70"/>
    </location>
</feature>
<dbReference type="OrthoDB" id="288590at2759"/>
<accession>A0A2G8SU57</accession>
<feature type="region of interest" description="Disordered" evidence="1">
    <location>
        <begin position="319"/>
        <end position="343"/>
    </location>
</feature>
<feature type="compositionally biased region" description="Basic and acidic residues" evidence="1">
    <location>
        <begin position="481"/>
        <end position="490"/>
    </location>
</feature>
<dbReference type="Gene3D" id="3.30.710.10">
    <property type="entry name" value="Potassium Channel Kv1.1, Chain A"/>
    <property type="match status" value="1"/>
</dbReference>
<feature type="compositionally biased region" description="Polar residues" evidence="1">
    <location>
        <begin position="508"/>
        <end position="523"/>
    </location>
</feature>